<proteinExistence type="predicted"/>
<comment type="caution">
    <text evidence="2">The sequence shown here is derived from an EMBL/GenBank/DDBJ whole genome shotgun (WGS) entry which is preliminary data.</text>
</comment>
<reference evidence="2 3" key="1">
    <citation type="submission" date="2023-08" db="EMBL/GenBank/DDBJ databases">
        <title>Black Yeasts Isolated from many extreme environments.</title>
        <authorList>
            <person name="Coleine C."/>
            <person name="Stajich J.E."/>
            <person name="Selbmann L."/>
        </authorList>
    </citation>
    <scope>NUCLEOTIDE SEQUENCE [LARGE SCALE GENOMIC DNA]</scope>
    <source>
        <strain evidence="2 3">CCFEE 5910</strain>
    </source>
</reference>
<dbReference type="AlphaFoldDB" id="A0AAN7Y7D3"/>
<feature type="compositionally biased region" description="Polar residues" evidence="1">
    <location>
        <begin position="50"/>
        <end position="68"/>
    </location>
</feature>
<keyword evidence="3" id="KW-1185">Reference proteome</keyword>
<dbReference type="Proteomes" id="UP001309876">
    <property type="component" value="Unassembled WGS sequence"/>
</dbReference>
<evidence type="ECO:0000256" key="1">
    <source>
        <dbReference type="SAM" id="MobiDB-lite"/>
    </source>
</evidence>
<name>A0AAN7Y7D3_9EURO</name>
<protein>
    <submittedName>
        <fullName evidence="2">Uncharacterized protein</fullName>
    </submittedName>
</protein>
<organism evidence="2 3">
    <name type="scientific">Lithohypha guttulata</name>
    <dbReference type="NCBI Taxonomy" id="1690604"/>
    <lineage>
        <taxon>Eukaryota</taxon>
        <taxon>Fungi</taxon>
        <taxon>Dikarya</taxon>
        <taxon>Ascomycota</taxon>
        <taxon>Pezizomycotina</taxon>
        <taxon>Eurotiomycetes</taxon>
        <taxon>Chaetothyriomycetidae</taxon>
        <taxon>Chaetothyriales</taxon>
        <taxon>Trichomeriaceae</taxon>
        <taxon>Lithohypha</taxon>
    </lineage>
</organism>
<gene>
    <name evidence="2" type="ORF">LTR05_004364</name>
</gene>
<accession>A0AAN7Y7D3</accession>
<sequence length="77" mass="7925">MPDTDPSSKAKEGDQKAIQTLLGDHEPAGQAHSTTNTDEVPDLTDPVQIDNDQITGTTHSNSKTNADASTAPGGNPA</sequence>
<feature type="region of interest" description="Disordered" evidence="1">
    <location>
        <begin position="1"/>
        <end position="77"/>
    </location>
</feature>
<evidence type="ECO:0000313" key="2">
    <source>
        <dbReference type="EMBL" id="KAK5087193.1"/>
    </source>
</evidence>
<evidence type="ECO:0000313" key="3">
    <source>
        <dbReference type="Proteomes" id="UP001309876"/>
    </source>
</evidence>
<feature type="compositionally biased region" description="Basic and acidic residues" evidence="1">
    <location>
        <begin position="1"/>
        <end position="15"/>
    </location>
</feature>
<dbReference type="EMBL" id="JAVRRJ010000003">
    <property type="protein sequence ID" value="KAK5087193.1"/>
    <property type="molecule type" value="Genomic_DNA"/>
</dbReference>